<dbReference type="PANTHER" id="PTHR43214:SF24">
    <property type="entry name" value="TRANSCRIPTIONAL REGULATORY PROTEIN NARL-RELATED"/>
    <property type="match status" value="1"/>
</dbReference>
<dbReference type="CDD" id="cd17535">
    <property type="entry name" value="REC_NarL-like"/>
    <property type="match status" value="1"/>
</dbReference>
<keyword evidence="4" id="KW-0804">Transcription</keyword>
<proteinExistence type="predicted"/>
<name>A0ABS4XAL3_9MICC</name>
<dbReference type="SUPFAM" id="SSF52172">
    <property type="entry name" value="CheY-like"/>
    <property type="match status" value="1"/>
</dbReference>
<organism evidence="8 9">
    <name type="scientific">Paeniglutamicibacter kerguelensis</name>
    <dbReference type="NCBI Taxonomy" id="254788"/>
    <lineage>
        <taxon>Bacteria</taxon>
        <taxon>Bacillati</taxon>
        <taxon>Actinomycetota</taxon>
        <taxon>Actinomycetes</taxon>
        <taxon>Micrococcales</taxon>
        <taxon>Micrococcaceae</taxon>
        <taxon>Paeniglutamicibacter</taxon>
    </lineage>
</organism>
<evidence type="ECO:0000259" key="7">
    <source>
        <dbReference type="PROSITE" id="PS50110"/>
    </source>
</evidence>
<dbReference type="InterPro" id="IPR016032">
    <property type="entry name" value="Sig_transdc_resp-reg_C-effctor"/>
</dbReference>
<evidence type="ECO:0000259" key="6">
    <source>
        <dbReference type="PROSITE" id="PS50043"/>
    </source>
</evidence>
<dbReference type="Pfam" id="PF00196">
    <property type="entry name" value="GerE"/>
    <property type="match status" value="1"/>
</dbReference>
<keyword evidence="3 8" id="KW-0238">DNA-binding</keyword>
<protein>
    <submittedName>
        <fullName evidence="8">DNA-binding NarL/FixJ family response regulator</fullName>
    </submittedName>
</protein>
<dbReference type="CDD" id="cd06170">
    <property type="entry name" value="LuxR_C_like"/>
    <property type="match status" value="1"/>
</dbReference>
<evidence type="ECO:0000256" key="4">
    <source>
        <dbReference type="ARBA" id="ARBA00023163"/>
    </source>
</evidence>
<dbReference type="EMBL" id="JAGIOF010000001">
    <property type="protein sequence ID" value="MBP2385510.1"/>
    <property type="molecule type" value="Genomic_DNA"/>
</dbReference>
<dbReference type="SUPFAM" id="SSF46894">
    <property type="entry name" value="C-terminal effector domain of the bipartite response regulators"/>
    <property type="match status" value="1"/>
</dbReference>
<dbReference type="InterPro" id="IPR011006">
    <property type="entry name" value="CheY-like_superfamily"/>
</dbReference>
<dbReference type="PROSITE" id="PS50043">
    <property type="entry name" value="HTH_LUXR_2"/>
    <property type="match status" value="1"/>
</dbReference>
<dbReference type="PROSITE" id="PS50110">
    <property type="entry name" value="RESPONSE_REGULATORY"/>
    <property type="match status" value="1"/>
</dbReference>
<keyword evidence="1 5" id="KW-0597">Phosphoprotein</keyword>
<dbReference type="RefSeq" id="WP_245356260.1">
    <property type="nucleotide sequence ID" value="NZ_BAAAJY010000007.1"/>
</dbReference>
<gene>
    <name evidence="8" type="ORF">JOF47_001021</name>
</gene>
<dbReference type="SMART" id="SM00421">
    <property type="entry name" value="HTH_LUXR"/>
    <property type="match status" value="1"/>
</dbReference>
<dbReference type="InterPro" id="IPR058245">
    <property type="entry name" value="NreC/VraR/RcsB-like_REC"/>
</dbReference>
<keyword evidence="2" id="KW-0805">Transcription regulation</keyword>
<evidence type="ECO:0000256" key="1">
    <source>
        <dbReference type="ARBA" id="ARBA00022553"/>
    </source>
</evidence>
<dbReference type="InterPro" id="IPR001789">
    <property type="entry name" value="Sig_transdc_resp-reg_receiver"/>
</dbReference>
<keyword evidence="9" id="KW-1185">Reference proteome</keyword>
<dbReference type="InterPro" id="IPR039420">
    <property type="entry name" value="WalR-like"/>
</dbReference>
<dbReference type="SMART" id="SM00448">
    <property type="entry name" value="REC"/>
    <property type="match status" value="1"/>
</dbReference>
<sequence>MEQTAGSTGFHPATEVSAVVPTPDAATADVSAVAEGSVGGSGQGPPIRVFILDDHELVRRGLRELLEGEGFEVVGTSGSAKDARKQIPALRPDVSVLDARLPDGTGIEVCRDVRSIDGSLNCLILTSYDDEQALRGAVLAGAVGYVLKQIAGNDLIGALRRAARGESLFTPGLKQRIVSGLFTHENPDPRMGSLTTQERRVLELVGEGMSNRQIGERMRLAEKTVKNYVSSMLAKLGFESRTQAAVFVTHPPAGPNDGGT</sequence>
<dbReference type="Proteomes" id="UP001296993">
    <property type="component" value="Unassembled WGS sequence"/>
</dbReference>
<evidence type="ECO:0000256" key="2">
    <source>
        <dbReference type="ARBA" id="ARBA00023015"/>
    </source>
</evidence>
<feature type="domain" description="Response regulatory" evidence="7">
    <location>
        <begin position="48"/>
        <end position="163"/>
    </location>
</feature>
<dbReference type="PROSITE" id="PS00622">
    <property type="entry name" value="HTH_LUXR_1"/>
    <property type="match status" value="1"/>
</dbReference>
<dbReference type="Gene3D" id="3.40.50.2300">
    <property type="match status" value="1"/>
</dbReference>
<evidence type="ECO:0000256" key="3">
    <source>
        <dbReference type="ARBA" id="ARBA00023125"/>
    </source>
</evidence>
<evidence type="ECO:0000256" key="5">
    <source>
        <dbReference type="PROSITE-ProRule" id="PRU00169"/>
    </source>
</evidence>
<evidence type="ECO:0000313" key="8">
    <source>
        <dbReference type="EMBL" id="MBP2385510.1"/>
    </source>
</evidence>
<feature type="modified residue" description="4-aspartylphosphate" evidence="5">
    <location>
        <position position="98"/>
    </location>
</feature>
<dbReference type="InterPro" id="IPR000792">
    <property type="entry name" value="Tscrpt_reg_LuxR_C"/>
</dbReference>
<dbReference type="Pfam" id="PF00072">
    <property type="entry name" value="Response_reg"/>
    <property type="match status" value="1"/>
</dbReference>
<evidence type="ECO:0000313" key="9">
    <source>
        <dbReference type="Proteomes" id="UP001296993"/>
    </source>
</evidence>
<reference evidence="8 9" key="1">
    <citation type="submission" date="2021-03" db="EMBL/GenBank/DDBJ databases">
        <title>Sequencing the genomes of 1000 actinobacteria strains.</title>
        <authorList>
            <person name="Klenk H.-P."/>
        </authorList>
    </citation>
    <scope>NUCLEOTIDE SEQUENCE [LARGE SCALE GENOMIC DNA]</scope>
    <source>
        <strain evidence="8 9">DSM 15797</strain>
    </source>
</reference>
<dbReference type="PRINTS" id="PR00038">
    <property type="entry name" value="HTHLUXR"/>
</dbReference>
<dbReference type="GO" id="GO:0003677">
    <property type="term" value="F:DNA binding"/>
    <property type="evidence" value="ECO:0007669"/>
    <property type="project" value="UniProtKB-KW"/>
</dbReference>
<dbReference type="PANTHER" id="PTHR43214">
    <property type="entry name" value="TWO-COMPONENT RESPONSE REGULATOR"/>
    <property type="match status" value="1"/>
</dbReference>
<comment type="caution">
    <text evidence="8">The sequence shown here is derived from an EMBL/GenBank/DDBJ whole genome shotgun (WGS) entry which is preliminary data.</text>
</comment>
<accession>A0ABS4XAL3</accession>
<feature type="domain" description="HTH luxR-type" evidence="6">
    <location>
        <begin position="187"/>
        <end position="252"/>
    </location>
</feature>